<evidence type="ECO:0000313" key="2">
    <source>
        <dbReference type="Proteomes" id="UP000007597"/>
    </source>
</evidence>
<organism evidence="1 2">
    <name type="scientific">Synechococcus phage metaG-MbCM1</name>
    <dbReference type="NCBI Taxonomy" id="1079999"/>
    <lineage>
        <taxon>Viruses</taxon>
        <taxon>Duplodnaviria</taxon>
        <taxon>Heunggongvirae</taxon>
        <taxon>Uroviricota</taxon>
        <taxon>Caudoviricetes</taxon>
        <taxon>Pantevenvirales</taxon>
        <taxon>Kyanoviridae</taxon>
        <taxon>Galenevirus</taxon>
        <taxon>Galenevirus mbcm1</taxon>
    </lineage>
</organism>
<reference evidence="1 2" key="1">
    <citation type="submission" date="2011-07" db="EMBL/GenBank/DDBJ databases">
        <title>Viral Tagging: a high-throughput approach to explore virus-host interactions.</title>
        <authorList>
            <person name="Deng L."/>
            <person name="Sullivan M.B."/>
            <person name="Poulos B."/>
            <person name="Ignacio Espinoza J.C."/>
        </authorList>
    </citation>
    <scope>NUCLEOTIDE SEQUENCE [LARGE SCALE GENOMIC DNA]</scope>
</reference>
<keyword evidence="2" id="KW-1185">Reference proteome</keyword>
<protein>
    <submittedName>
        <fullName evidence="1">Uncharacterized protein</fullName>
    </submittedName>
</protein>
<dbReference type="KEGG" id="vg:14005330"/>
<dbReference type="RefSeq" id="YP_007001557.1">
    <property type="nucleotide sequence ID" value="NC_019443.1"/>
</dbReference>
<dbReference type="GeneID" id="14005330"/>
<name>H8ZN45_9CAUD</name>
<dbReference type="EMBL" id="JN371769">
    <property type="protein sequence ID" value="AFD02906.1"/>
    <property type="molecule type" value="Genomic_DNA"/>
</dbReference>
<sequence>MKQSEKEIQDWNEECPDLLRLRLEYVDYSADVENVITTYE</sequence>
<dbReference type="OrthoDB" id="40685at10239"/>
<proteinExistence type="predicted"/>
<accession>H8ZN45</accession>
<evidence type="ECO:0000313" key="1">
    <source>
        <dbReference type="EMBL" id="AFD02906.1"/>
    </source>
</evidence>
<dbReference type="Proteomes" id="UP000007597">
    <property type="component" value="Segment"/>
</dbReference>